<dbReference type="PANTHER" id="PTHR30026:SF22">
    <property type="entry name" value="OUTER MEMBRANE EFFLUX PROTEIN"/>
    <property type="match status" value="1"/>
</dbReference>
<comment type="subcellular location">
    <subcellularLocation>
        <location evidence="1">Cell outer membrane</location>
    </subcellularLocation>
</comment>
<comment type="similarity">
    <text evidence="2">Belongs to the outer membrane factor (OMF) (TC 1.B.17) family.</text>
</comment>
<evidence type="ECO:0000313" key="10">
    <source>
        <dbReference type="EMBL" id="KAA5804612.1"/>
    </source>
</evidence>
<feature type="compositionally biased region" description="Low complexity" evidence="8">
    <location>
        <begin position="77"/>
        <end position="92"/>
    </location>
</feature>
<sequence>MKYWITAALAAGLMAGGAQVHAQSLEETLSAAYRSNPQLQAERARLRQSAEGVVQARSVQLPQLSASGTLSESETWGASPVGGNAGSSSVGASLSQPIYRGGRTRGSINAAQARFEAGRERLRAVEQGVLLDAVSAHANVTRDQQIVGIRSNNVEVLAEQLRAARDRFEVGEITRTDVAQAEARLSGARAQLSAAQAALAASRAAYARVTGIDPVEPDSVSPADAVPDALDGALGTALDNNPDLRAVEFNEIAARENIRVARGAMLPEVSLSASVNEGRDSAFSGQARGSAQVQARVSVPIFTGGLNQSRVREAQASADEARLSGLTARRQVVESVTNAWNTYLAAQAVIESSREAVRANEIAFEGVEQEAFVGLRTTLDVLNAEQELLNSRLELVRAERDLAVASYSLLQTLGMLSARDLQLAVAADEDIGADSRTRWPNFSLIPWN</sequence>
<dbReference type="EMBL" id="VWOJ01000001">
    <property type="protein sequence ID" value="KAA5804612.1"/>
    <property type="molecule type" value="Genomic_DNA"/>
</dbReference>
<keyword evidence="11" id="KW-1185">Reference proteome</keyword>
<name>A0A5M6ZIE9_9PROT</name>
<evidence type="ECO:0000256" key="3">
    <source>
        <dbReference type="ARBA" id="ARBA00022448"/>
    </source>
</evidence>
<dbReference type="InterPro" id="IPR051906">
    <property type="entry name" value="TolC-like"/>
</dbReference>
<feature type="signal peptide" evidence="9">
    <location>
        <begin position="1"/>
        <end position="22"/>
    </location>
</feature>
<evidence type="ECO:0000256" key="9">
    <source>
        <dbReference type="SAM" id="SignalP"/>
    </source>
</evidence>
<evidence type="ECO:0000256" key="6">
    <source>
        <dbReference type="ARBA" id="ARBA00023136"/>
    </source>
</evidence>
<dbReference type="NCBIfam" id="TIGR01844">
    <property type="entry name" value="type_I_sec_TolC"/>
    <property type="match status" value="1"/>
</dbReference>
<dbReference type="Gene3D" id="1.20.1600.10">
    <property type="entry name" value="Outer membrane efflux proteins (OEP)"/>
    <property type="match status" value="1"/>
</dbReference>
<dbReference type="Pfam" id="PF02321">
    <property type="entry name" value="OEP"/>
    <property type="match status" value="2"/>
</dbReference>
<evidence type="ECO:0000256" key="1">
    <source>
        <dbReference type="ARBA" id="ARBA00004442"/>
    </source>
</evidence>
<organism evidence="10 11">
    <name type="scientific">Alkalicaulis satelles</name>
    <dbReference type="NCBI Taxonomy" id="2609175"/>
    <lineage>
        <taxon>Bacteria</taxon>
        <taxon>Pseudomonadati</taxon>
        <taxon>Pseudomonadota</taxon>
        <taxon>Alphaproteobacteria</taxon>
        <taxon>Maricaulales</taxon>
        <taxon>Maricaulaceae</taxon>
        <taxon>Alkalicaulis</taxon>
    </lineage>
</organism>
<dbReference type="GO" id="GO:1990281">
    <property type="term" value="C:efflux pump complex"/>
    <property type="evidence" value="ECO:0007669"/>
    <property type="project" value="TreeGrafter"/>
</dbReference>
<reference evidence="10 11" key="1">
    <citation type="submission" date="2019-09" db="EMBL/GenBank/DDBJ databases">
        <authorList>
            <person name="Kevbrin V."/>
            <person name="Grouzdev D.S."/>
        </authorList>
    </citation>
    <scope>NUCLEOTIDE SEQUENCE [LARGE SCALE GENOMIC DNA]</scope>
    <source>
        <strain evidence="10 11">G-192</strain>
    </source>
</reference>
<keyword evidence="9" id="KW-0732">Signal</keyword>
<keyword evidence="3" id="KW-0813">Transport</keyword>
<gene>
    <name evidence="10" type="ORF">F1654_00980</name>
</gene>
<proteinExistence type="inferred from homology"/>
<feature type="chain" id="PRO_5024289559" evidence="9">
    <location>
        <begin position="23"/>
        <end position="448"/>
    </location>
</feature>
<dbReference type="PANTHER" id="PTHR30026">
    <property type="entry name" value="OUTER MEMBRANE PROTEIN TOLC"/>
    <property type="match status" value="1"/>
</dbReference>
<keyword evidence="7" id="KW-0998">Cell outer membrane</keyword>
<accession>A0A5M6ZIE9</accession>
<dbReference type="GO" id="GO:0015562">
    <property type="term" value="F:efflux transmembrane transporter activity"/>
    <property type="evidence" value="ECO:0007669"/>
    <property type="project" value="InterPro"/>
</dbReference>
<dbReference type="GO" id="GO:0009279">
    <property type="term" value="C:cell outer membrane"/>
    <property type="evidence" value="ECO:0007669"/>
    <property type="project" value="UniProtKB-SubCell"/>
</dbReference>
<evidence type="ECO:0000256" key="4">
    <source>
        <dbReference type="ARBA" id="ARBA00022452"/>
    </source>
</evidence>
<feature type="region of interest" description="Disordered" evidence="8">
    <location>
        <begin position="69"/>
        <end position="92"/>
    </location>
</feature>
<dbReference type="RefSeq" id="WP_150021643.1">
    <property type="nucleotide sequence ID" value="NZ_VWOJ01000001.1"/>
</dbReference>
<protein>
    <submittedName>
        <fullName evidence="10">TolC family outer membrane protein</fullName>
    </submittedName>
</protein>
<evidence type="ECO:0000256" key="2">
    <source>
        <dbReference type="ARBA" id="ARBA00007613"/>
    </source>
</evidence>
<comment type="caution">
    <text evidence="10">The sequence shown here is derived from an EMBL/GenBank/DDBJ whole genome shotgun (WGS) entry which is preliminary data.</text>
</comment>
<evidence type="ECO:0000313" key="11">
    <source>
        <dbReference type="Proteomes" id="UP000325122"/>
    </source>
</evidence>
<keyword evidence="4" id="KW-1134">Transmembrane beta strand</keyword>
<keyword evidence="6" id="KW-0472">Membrane</keyword>
<evidence type="ECO:0000256" key="7">
    <source>
        <dbReference type="ARBA" id="ARBA00023237"/>
    </source>
</evidence>
<evidence type="ECO:0000256" key="8">
    <source>
        <dbReference type="SAM" id="MobiDB-lite"/>
    </source>
</evidence>
<dbReference type="AlphaFoldDB" id="A0A5M6ZIE9"/>
<dbReference type="GO" id="GO:0015288">
    <property type="term" value="F:porin activity"/>
    <property type="evidence" value="ECO:0007669"/>
    <property type="project" value="TreeGrafter"/>
</dbReference>
<dbReference type="Proteomes" id="UP000325122">
    <property type="component" value="Unassembled WGS sequence"/>
</dbReference>
<evidence type="ECO:0000256" key="5">
    <source>
        <dbReference type="ARBA" id="ARBA00022692"/>
    </source>
</evidence>
<keyword evidence="5" id="KW-0812">Transmembrane</keyword>
<dbReference type="InterPro" id="IPR010130">
    <property type="entry name" value="T1SS_OMP_TolC"/>
</dbReference>
<dbReference type="InterPro" id="IPR003423">
    <property type="entry name" value="OMP_efflux"/>
</dbReference>
<dbReference type="SUPFAM" id="SSF56954">
    <property type="entry name" value="Outer membrane efflux proteins (OEP)"/>
    <property type="match status" value="1"/>
</dbReference>